<feature type="transmembrane region" description="Helical" evidence="13">
    <location>
        <begin position="429"/>
        <end position="450"/>
    </location>
</feature>
<dbReference type="GO" id="GO:0005524">
    <property type="term" value="F:ATP binding"/>
    <property type="evidence" value="ECO:0007669"/>
    <property type="project" value="UniProtKB-KW"/>
</dbReference>
<dbReference type="PROSITE" id="PS50929">
    <property type="entry name" value="ABC_TM1F"/>
    <property type="match status" value="2"/>
</dbReference>
<dbReference type="GO" id="GO:0140359">
    <property type="term" value="F:ABC-type transporter activity"/>
    <property type="evidence" value="ECO:0007669"/>
    <property type="project" value="InterPro"/>
</dbReference>
<dbReference type="FunFam" id="1.20.1560.10:FF:000003">
    <property type="entry name" value="ABC transporter C family member 10"/>
    <property type="match status" value="1"/>
</dbReference>
<feature type="domain" description="ABC transporter" evidence="14">
    <location>
        <begin position="632"/>
        <end position="855"/>
    </location>
</feature>
<dbReference type="FunFam" id="1.20.1560.10:FF:000002">
    <property type="entry name" value="ABC transporter C family member 5"/>
    <property type="match status" value="1"/>
</dbReference>
<dbReference type="CDD" id="cd03244">
    <property type="entry name" value="ABCC_MRP_domain2"/>
    <property type="match status" value="1"/>
</dbReference>
<dbReference type="SUPFAM" id="SSF90123">
    <property type="entry name" value="ABC transporter transmembrane region"/>
    <property type="match status" value="2"/>
</dbReference>
<feature type="transmembrane region" description="Helical" evidence="13">
    <location>
        <begin position="20"/>
        <end position="48"/>
    </location>
</feature>
<feature type="transmembrane region" description="Helical" evidence="13">
    <location>
        <begin position="974"/>
        <end position="998"/>
    </location>
</feature>
<gene>
    <name evidence="16" type="ORF">QJS04_geneDACA005635</name>
</gene>
<keyword evidence="10 13" id="KW-0472">Membrane</keyword>
<reference evidence="16" key="1">
    <citation type="journal article" date="2023" name="Nat. Commun.">
        <title>Diploid and tetraploid genomes of Acorus and the evolution of monocots.</title>
        <authorList>
            <person name="Ma L."/>
            <person name="Liu K.W."/>
            <person name="Li Z."/>
            <person name="Hsiao Y.Y."/>
            <person name="Qi Y."/>
            <person name="Fu T."/>
            <person name="Tang G.D."/>
            <person name="Zhang D."/>
            <person name="Sun W.H."/>
            <person name="Liu D.K."/>
            <person name="Li Y."/>
            <person name="Chen G.Z."/>
            <person name="Liu X.D."/>
            <person name="Liao X.Y."/>
            <person name="Jiang Y.T."/>
            <person name="Yu X."/>
            <person name="Hao Y."/>
            <person name="Huang J."/>
            <person name="Zhao X.W."/>
            <person name="Ke S."/>
            <person name="Chen Y.Y."/>
            <person name="Wu W.L."/>
            <person name="Hsu J.L."/>
            <person name="Lin Y.F."/>
            <person name="Huang M.D."/>
            <person name="Li C.Y."/>
            <person name="Huang L."/>
            <person name="Wang Z.W."/>
            <person name="Zhao X."/>
            <person name="Zhong W.Y."/>
            <person name="Peng D.H."/>
            <person name="Ahmad S."/>
            <person name="Lan S."/>
            <person name="Zhang J.S."/>
            <person name="Tsai W.C."/>
            <person name="Van de Peer Y."/>
            <person name="Liu Z.J."/>
        </authorList>
    </citation>
    <scope>NUCLEOTIDE SEQUENCE</scope>
    <source>
        <strain evidence="16">SCP</strain>
    </source>
</reference>
<feature type="compositionally biased region" description="Basic and acidic residues" evidence="12">
    <location>
        <begin position="884"/>
        <end position="899"/>
    </location>
</feature>
<keyword evidence="7" id="KW-0067">ATP-binding</keyword>
<dbReference type="CDD" id="cd18580">
    <property type="entry name" value="ABC_6TM_ABCC_D2"/>
    <property type="match status" value="1"/>
</dbReference>
<feature type="domain" description="ABC transmembrane type-1" evidence="15">
    <location>
        <begin position="319"/>
        <end position="598"/>
    </location>
</feature>
<evidence type="ECO:0000256" key="12">
    <source>
        <dbReference type="SAM" id="MobiDB-lite"/>
    </source>
</evidence>
<dbReference type="Pfam" id="PF00005">
    <property type="entry name" value="ABC_tran"/>
    <property type="match status" value="2"/>
</dbReference>
<keyword evidence="6" id="KW-0547">Nucleotide-binding</keyword>
<dbReference type="InterPro" id="IPR017871">
    <property type="entry name" value="ABC_transporter-like_CS"/>
</dbReference>
<dbReference type="InterPro" id="IPR050173">
    <property type="entry name" value="ABC_transporter_C-like"/>
</dbReference>
<evidence type="ECO:0000256" key="4">
    <source>
        <dbReference type="ARBA" id="ARBA00022692"/>
    </source>
</evidence>
<protein>
    <submittedName>
        <fullName evidence="16">ABC transporter C family member 3</fullName>
    </submittedName>
</protein>
<proteinExistence type="inferred from homology"/>
<dbReference type="Proteomes" id="UP001179952">
    <property type="component" value="Unassembled WGS sequence"/>
</dbReference>
<dbReference type="CDD" id="cd18579">
    <property type="entry name" value="ABC_6TM_ABCC_D1"/>
    <property type="match status" value="1"/>
</dbReference>
<dbReference type="InterPro" id="IPR036640">
    <property type="entry name" value="ABC1_TM_sf"/>
</dbReference>
<feature type="transmembrane region" description="Helical" evidence="13">
    <location>
        <begin position="318"/>
        <end position="347"/>
    </location>
</feature>
<dbReference type="GO" id="GO:0016020">
    <property type="term" value="C:membrane"/>
    <property type="evidence" value="ECO:0007669"/>
    <property type="project" value="UniProtKB-SubCell"/>
</dbReference>
<comment type="function">
    <text evidence="11">ABC transporter that may affect phytic acid transport and compartmentalization. May function directly or indirectly in removing phytic acid from the cytosol or in vesicle trafficking. Required for phytic acid accumulation in developing seeds. Phytic acid is the primary storage form of phosphorus in cereal grains and other plant seeds.</text>
</comment>
<keyword evidence="4 13" id="KW-0812">Transmembrane</keyword>
<dbReference type="PROSITE" id="PS50893">
    <property type="entry name" value="ABC_TRANSPORTER_2"/>
    <property type="match status" value="2"/>
</dbReference>
<feature type="transmembrane region" description="Helical" evidence="13">
    <location>
        <begin position="172"/>
        <end position="190"/>
    </location>
</feature>
<evidence type="ECO:0000256" key="6">
    <source>
        <dbReference type="ARBA" id="ARBA00022741"/>
    </source>
</evidence>
<feature type="transmembrane region" description="Helical" evidence="13">
    <location>
        <begin position="1049"/>
        <end position="1070"/>
    </location>
</feature>
<evidence type="ECO:0000259" key="14">
    <source>
        <dbReference type="PROSITE" id="PS50893"/>
    </source>
</evidence>
<keyword evidence="9 13" id="KW-1133">Transmembrane helix</keyword>
<dbReference type="FunFam" id="3.40.50.300:FF:000508">
    <property type="entry name" value="ABC transporter C family member 5"/>
    <property type="match status" value="1"/>
</dbReference>
<comment type="caution">
    <text evidence="16">The sequence shown here is derived from an EMBL/GenBank/DDBJ whole genome shotgun (WGS) entry which is preliminary data.</text>
</comment>
<dbReference type="InterPro" id="IPR003593">
    <property type="entry name" value="AAA+_ATPase"/>
</dbReference>
<organism evidence="16 17">
    <name type="scientific">Acorus gramineus</name>
    <name type="common">Dwarf sweet flag</name>
    <dbReference type="NCBI Taxonomy" id="55184"/>
    <lineage>
        <taxon>Eukaryota</taxon>
        <taxon>Viridiplantae</taxon>
        <taxon>Streptophyta</taxon>
        <taxon>Embryophyta</taxon>
        <taxon>Tracheophyta</taxon>
        <taxon>Spermatophyta</taxon>
        <taxon>Magnoliopsida</taxon>
        <taxon>Liliopsida</taxon>
        <taxon>Acoraceae</taxon>
        <taxon>Acorus</taxon>
    </lineage>
</organism>
<dbReference type="Pfam" id="PF00664">
    <property type="entry name" value="ABC_membrane"/>
    <property type="match status" value="2"/>
</dbReference>
<evidence type="ECO:0000256" key="3">
    <source>
        <dbReference type="ARBA" id="ARBA00022448"/>
    </source>
</evidence>
<dbReference type="PANTHER" id="PTHR24223:SF181">
    <property type="entry name" value="ABC TRANSPORTER C FAMILY MEMBER 3"/>
    <property type="match status" value="1"/>
</dbReference>
<dbReference type="CDD" id="cd03250">
    <property type="entry name" value="ABCC_MRP_domain1"/>
    <property type="match status" value="1"/>
</dbReference>
<keyword evidence="17" id="KW-1185">Reference proteome</keyword>
<evidence type="ECO:0000313" key="16">
    <source>
        <dbReference type="EMBL" id="KAK1259371.1"/>
    </source>
</evidence>
<evidence type="ECO:0000256" key="9">
    <source>
        <dbReference type="ARBA" id="ARBA00022989"/>
    </source>
</evidence>
<dbReference type="SUPFAM" id="SSF52540">
    <property type="entry name" value="P-loop containing nucleoside triphosphate hydrolases"/>
    <property type="match status" value="2"/>
</dbReference>
<accession>A0AAV9A5G5</accession>
<dbReference type="EMBL" id="JAUJYN010000012">
    <property type="protein sequence ID" value="KAK1259371.1"/>
    <property type="molecule type" value="Genomic_DNA"/>
</dbReference>
<dbReference type="SMART" id="SM00382">
    <property type="entry name" value="AAA"/>
    <property type="match status" value="2"/>
</dbReference>
<feature type="transmembrane region" description="Helical" evidence="13">
    <location>
        <begin position="353"/>
        <end position="371"/>
    </location>
</feature>
<dbReference type="Gene3D" id="3.40.50.300">
    <property type="entry name" value="P-loop containing nucleotide triphosphate hydrolases"/>
    <property type="match status" value="2"/>
</dbReference>
<evidence type="ECO:0000259" key="15">
    <source>
        <dbReference type="PROSITE" id="PS50929"/>
    </source>
</evidence>
<dbReference type="InterPro" id="IPR003439">
    <property type="entry name" value="ABC_transporter-like_ATP-bd"/>
</dbReference>
<dbReference type="Gene3D" id="1.20.1560.10">
    <property type="entry name" value="ABC transporter type 1, transmembrane domain"/>
    <property type="match status" value="2"/>
</dbReference>
<feature type="transmembrane region" description="Helical" evidence="13">
    <location>
        <begin position="456"/>
        <end position="475"/>
    </location>
</feature>
<feature type="transmembrane region" description="Helical" evidence="13">
    <location>
        <begin position="139"/>
        <end position="160"/>
    </location>
</feature>
<keyword evidence="3" id="KW-0813">Transport</keyword>
<feature type="transmembrane region" description="Helical" evidence="13">
    <location>
        <begin position="935"/>
        <end position="954"/>
    </location>
</feature>
<name>A0AAV9A5G5_ACOGR</name>
<evidence type="ECO:0000256" key="8">
    <source>
        <dbReference type="ARBA" id="ARBA00022967"/>
    </source>
</evidence>
<evidence type="ECO:0000256" key="2">
    <source>
        <dbReference type="ARBA" id="ARBA00009726"/>
    </source>
</evidence>
<keyword evidence="5" id="KW-0677">Repeat</keyword>
<dbReference type="FunFam" id="3.40.50.300:FF:000169">
    <property type="entry name" value="ABC transporter C family member 3"/>
    <property type="match status" value="1"/>
</dbReference>
<feature type="domain" description="ABC transmembrane type-1" evidence="15">
    <location>
        <begin position="939"/>
        <end position="1219"/>
    </location>
</feature>
<feature type="transmembrane region" description="Helical" evidence="13">
    <location>
        <begin position="69"/>
        <end position="93"/>
    </location>
</feature>
<dbReference type="PANTHER" id="PTHR24223">
    <property type="entry name" value="ATP-BINDING CASSETTE SUB-FAMILY C"/>
    <property type="match status" value="1"/>
</dbReference>
<evidence type="ECO:0000256" key="7">
    <source>
        <dbReference type="ARBA" id="ARBA00022840"/>
    </source>
</evidence>
<dbReference type="InterPro" id="IPR027417">
    <property type="entry name" value="P-loop_NTPase"/>
</dbReference>
<feature type="region of interest" description="Disordered" evidence="12">
    <location>
        <begin position="877"/>
        <end position="899"/>
    </location>
</feature>
<feature type="transmembrane region" description="Helical" evidence="13">
    <location>
        <begin position="534"/>
        <end position="555"/>
    </location>
</feature>
<evidence type="ECO:0000256" key="11">
    <source>
        <dbReference type="ARBA" id="ARBA00057614"/>
    </source>
</evidence>
<evidence type="ECO:0000256" key="5">
    <source>
        <dbReference type="ARBA" id="ARBA00022737"/>
    </source>
</evidence>
<keyword evidence="8" id="KW-1278">Translocase</keyword>
<dbReference type="InterPro" id="IPR011527">
    <property type="entry name" value="ABC1_TM_dom"/>
</dbReference>
<dbReference type="PROSITE" id="PS00211">
    <property type="entry name" value="ABC_TRANSPORTER_1"/>
    <property type="match status" value="1"/>
</dbReference>
<comment type="similarity">
    <text evidence="2">Belongs to the ABC transporter superfamily. ABCC family. Conjugate transporter (TC 3.A.1.208) subfamily.</text>
</comment>
<feature type="transmembrane region" description="Helical" evidence="13">
    <location>
        <begin position="109"/>
        <end position="127"/>
    </location>
</feature>
<sequence length="1506" mass="168194">MVSLGFSNHGEFLISSDYTYLLRAVFLRGLSLVCHLVFFLVICIVWSIKRCSVQSPKESPSKSRFFHYRLTLLASLCLALFHFVLCLFNYFWFVHDGWPDDMLATQLDLVFRTIVSIAIPAYLHFVFSRSAERRFPLFLRIWWGLYLFISCCFLVVDLVYYRKHGDLKTHLLVLDVGSVLVGSVLSYAGLFGKRSSGGENGDPLLQEPLLNGCTNSTTNGDVATDGSCNKRGCDNVTPYANANPFSIATFSWIGSLLSVGYKKTLDLEDVPQLASEDSVLGVFPVFKTKLESYSNNSGGGIRSQELVKALVFSTWKEILWTALFAVVYTVASYVGPYLIDAFVHYLIDRDDYVYGYALVSAFVVAKIFECLSQRYWFFKLQQVGIRVRAILVTMIYKKGLKLSGQSRQGSTSGEIINIMSVDADRIGLFSWYMHDLWMVPIQVTLALLILYKNLGLASLTTLAATILVMLANIPLGKMQQKYQEKLMESKDMRMKATSEILRNMRILKLQGWEMKFLSKIVELRKNETNWLRRFLYTSAMISFVFWGSPTFISVVTFGSCMLMGIPLDSGKILSALATFRVLQEPIYNLPDTIQMVIQTKVSLDRISSFLRLEELQPDNIERLPKGSTDVAVEISDGNFSWDPSLTNPTLKDLNVHVLHGMRVAVCGTVGSGKSSLLSCILGEIPKTSGTVKMCGTTAYVAQSPWIQSGKIEDNILFGEEMDRFKYDGVLEACSLKKDLEILPFGDQTVIGERGINLSGGQKQRIQIARALYYGADIYLFDDPFSAVDAHTGTHLFKECLLGLLASKTVIYVTHQVEFLPSADLILVMKDGRITQAGKYEDILNSGTDFMELVGAHKEALLALDAMDLTARTSTNGVEDVEGNSVKKEEKNTEQNGKPDEIVVPKGQLVQEEEREKGKVSFSVYWKYITTAYKGILVPFILLAQIIFQVLQIGSNYWMAWAAPVSKGATPPVSGFVLILVYVILAIGSSLGILVRALLITIAGYKTATILFNKMHMCIFRAPMSFFDATPSGRILNRASTDQSELDTSFHFQIASLAFSIIQLVGIIAVMSQVAWQVFIIFIPVIATCIWYQQYYIETARELARLMGVCKAPIIQHFAESLSGSMTIRGFDQESRFVTKNFQLNDAYSRPKFHNAAAMEWLCFRLDVLSSITFTFSLVFLICVPKGIIDPAIAGLAVTYGLNLNMLQAWVIWNFCNLENKVISVERILQYTCIPSEPPLSLEANKPDDNWPSHGEVDIRDLQVRYAPHMPFVLRGLTCTFPGGMKTGIVGRTGSGKSTLIQTLFRLIDPTVGHILIDGIDISTIGLHDLRSRLSIIPQDPTMFEGTVRSNLDPLEEHSDEQVWEAIDRCQLGDEVRRKEGKLDSSVSENGENWSVGQRQLVCLGRAILKKSKVLVLDEATASVDTATDGLIQKTLRQQFSDSTVITIAHRITSVLDSDMVLLLENGKILEHDTPSRLLENKSSAFAKLVAEYTVRSSSSFSNLNNL</sequence>
<feature type="transmembrane region" description="Helical" evidence="13">
    <location>
        <begin position="1077"/>
        <end position="1096"/>
    </location>
</feature>
<evidence type="ECO:0000256" key="13">
    <source>
        <dbReference type="SAM" id="Phobius"/>
    </source>
</evidence>
<evidence type="ECO:0000256" key="1">
    <source>
        <dbReference type="ARBA" id="ARBA00004141"/>
    </source>
</evidence>
<evidence type="ECO:0000256" key="10">
    <source>
        <dbReference type="ARBA" id="ARBA00023136"/>
    </source>
</evidence>
<dbReference type="GO" id="GO:0016887">
    <property type="term" value="F:ATP hydrolysis activity"/>
    <property type="evidence" value="ECO:0007669"/>
    <property type="project" value="InterPro"/>
</dbReference>
<feature type="domain" description="ABC transporter" evidence="14">
    <location>
        <begin position="1258"/>
        <end position="1490"/>
    </location>
</feature>
<dbReference type="InterPro" id="IPR044726">
    <property type="entry name" value="ABCC_6TM_D2"/>
</dbReference>
<comment type="subcellular location">
    <subcellularLocation>
        <location evidence="1">Membrane</location>
        <topology evidence="1">Multi-pass membrane protein</topology>
    </subcellularLocation>
</comment>
<reference evidence="16" key="2">
    <citation type="submission" date="2023-06" db="EMBL/GenBank/DDBJ databases">
        <authorList>
            <person name="Ma L."/>
            <person name="Liu K.-W."/>
            <person name="Li Z."/>
            <person name="Hsiao Y.-Y."/>
            <person name="Qi Y."/>
            <person name="Fu T."/>
            <person name="Tang G."/>
            <person name="Zhang D."/>
            <person name="Sun W.-H."/>
            <person name="Liu D.-K."/>
            <person name="Li Y."/>
            <person name="Chen G.-Z."/>
            <person name="Liu X.-D."/>
            <person name="Liao X.-Y."/>
            <person name="Jiang Y.-T."/>
            <person name="Yu X."/>
            <person name="Hao Y."/>
            <person name="Huang J."/>
            <person name="Zhao X.-W."/>
            <person name="Ke S."/>
            <person name="Chen Y.-Y."/>
            <person name="Wu W.-L."/>
            <person name="Hsu J.-L."/>
            <person name="Lin Y.-F."/>
            <person name="Huang M.-D."/>
            <person name="Li C.-Y."/>
            <person name="Huang L."/>
            <person name="Wang Z.-W."/>
            <person name="Zhao X."/>
            <person name="Zhong W.-Y."/>
            <person name="Peng D.-H."/>
            <person name="Ahmad S."/>
            <person name="Lan S."/>
            <person name="Zhang J.-S."/>
            <person name="Tsai W.-C."/>
            <person name="Van De Peer Y."/>
            <person name="Liu Z.-J."/>
        </authorList>
    </citation>
    <scope>NUCLEOTIDE SEQUENCE</scope>
    <source>
        <strain evidence="16">SCP</strain>
        <tissue evidence="16">Leaves</tissue>
    </source>
</reference>
<evidence type="ECO:0000313" key="17">
    <source>
        <dbReference type="Proteomes" id="UP001179952"/>
    </source>
</evidence>
<dbReference type="InterPro" id="IPR044746">
    <property type="entry name" value="ABCC_6TM_D1"/>
</dbReference>